<dbReference type="CDD" id="cd18298">
    <property type="entry name" value="BTB_POZ_RCBTB1_2"/>
    <property type="match status" value="1"/>
</dbReference>
<evidence type="ECO:0000313" key="4">
    <source>
        <dbReference type="EMBL" id="CAL1678627.1"/>
    </source>
</evidence>
<dbReference type="PROSITE" id="PS50097">
    <property type="entry name" value="BTB"/>
    <property type="match status" value="1"/>
</dbReference>
<dbReference type="Proteomes" id="UP001497644">
    <property type="component" value="Chromosome 14"/>
</dbReference>
<protein>
    <recommendedName>
        <fullName evidence="3">BTB domain-containing protein</fullName>
    </recommendedName>
</protein>
<dbReference type="EMBL" id="OZ034837">
    <property type="protein sequence ID" value="CAL1678627.1"/>
    <property type="molecule type" value="Genomic_DNA"/>
</dbReference>
<dbReference type="Pfam" id="PF13540">
    <property type="entry name" value="RCC1_2"/>
    <property type="match status" value="1"/>
</dbReference>
<dbReference type="PROSITE" id="PS50012">
    <property type="entry name" value="RCC1_3"/>
    <property type="match status" value="1"/>
</dbReference>
<accession>A0AAV2NGG7</accession>
<dbReference type="InterPro" id="IPR009091">
    <property type="entry name" value="RCC1/BLIP-II"/>
</dbReference>
<evidence type="ECO:0000259" key="3">
    <source>
        <dbReference type="PROSITE" id="PS50097"/>
    </source>
</evidence>
<evidence type="ECO:0000313" key="5">
    <source>
        <dbReference type="Proteomes" id="UP001497644"/>
    </source>
</evidence>
<keyword evidence="1" id="KW-0677">Repeat</keyword>
<dbReference type="InterPro" id="IPR000408">
    <property type="entry name" value="Reg_chr_condens"/>
</dbReference>
<keyword evidence="5" id="KW-1185">Reference proteome</keyword>
<organism evidence="4 5">
    <name type="scientific">Lasius platythorax</name>
    <dbReference type="NCBI Taxonomy" id="488582"/>
    <lineage>
        <taxon>Eukaryota</taxon>
        <taxon>Metazoa</taxon>
        <taxon>Ecdysozoa</taxon>
        <taxon>Arthropoda</taxon>
        <taxon>Hexapoda</taxon>
        <taxon>Insecta</taxon>
        <taxon>Pterygota</taxon>
        <taxon>Neoptera</taxon>
        <taxon>Endopterygota</taxon>
        <taxon>Hymenoptera</taxon>
        <taxon>Apocrita</taxon>
        <taxon>Aculeata</taxon>
        <taxon>Formicoidea</taxon>
        <taxon>Formicidae</taxon>
        <taxon>Formicinae</taxon>
        <taxon>Lasius</taxon>
        <taxon>Lasius</taxon>
    </lineage>
</organism>
<feature type="repeat" description="RCC1" evidence="2">
    <location>
        <begin position="54"/>
        <end position="111"/>
    </location>
</feature>
<sequence>MERSSKSLPTVPTCADVRSQMSYMHPHEITAVSGKAIVKVACGLQHALALTDEGKLYAWGKNDRGQVGVNNNLQFSTPAVVDIPELVLDIAAYDNLSVAVGSNRTVFVWGDCFGQDITAPFPTEFSRIQDAFAYSTMRVMHKPLTVSQNNVEEVLNVSESLGFGVLGTAFDDPSTSDCIVQIEGQPIHVHKAILKIRCQYFKNKFQHDWTNQSVSDLSAVYIVSDKFSYIVYKAFLKYLYTGTVELSSEKVLELMKLADEYCETNLKRECGRIIEQTITTSNVIFFYNKAIECNAKELEEFCFQFAVCHMKDVVLSEEYIKLDTSIKDIFMRRAAHENAFRT</sequence>
<gene>
    <name evidence="4" type="ORF">LPLAT_LOCUS4437</name>
</gene>
<reference evidence="4" key="1">
    <citation type="submission" date="2024-04" db="EMBL/GenBank/DDBJ databases">
        <authorList>
            <consortium name="Molecular Ecology Group"/>
        </authorList>
    </citation>
    <scope>NUCLEOTIDE SEQUENCE</scope>
</reference>
<dbReference type="SUPFAM" id="SSF50985">
    <property type="entry name" value="RCC1/BLIP-II"/>
    <property type="match status" value="1"/>
</dbReference>
<evidence type="ECO:0000256" key="1">
    <source>
        <dbReference type="ARBA" id="ARBA00022737"/>
    </source>
</evidence>
<dbReference type="AlphaFoldDB" id="A0AAV2NGG7"/>
<proteinExistence type="predicted"/>
<dbReference type="PROSITE" id="PS00626">
    <property type="entry name" value="RCC1_2"/>
    <property type="match status" value="1"/>
</dbReference>
<dbReference type="InterPro" id="IPR051625">
    <property type="entry name" value="Signaling_Regulatory_Domain"/>
</dbReference>
<dbReference type="Pfam" id="PF00651">
    <property type="entry name" value="BTB"/>
    <property type="match status" value="1"/>
</dbReference>
<evidence type="ECO:0000256" key="2">
    <source>
        <dbReference type="PROSITE-ProRule" id="PRU00235"/>
    </source>
</evidence>
<dbReference type="SMART" id="SM00225">
    <property type="entry name" value="BTB"/>
    <property type="match status" value="1"/>
</dbReference>
<feature type="domain" description="BTB" evidence="3">
    <location>
        <begin position="176"/>
        <end position="248"/>
    </location>
</feature>
<dbReference type="SUPFAM" id="SSF54695">
    <property type="entry name" value="POZ domain"/>
    <property type="match status" value="1"/>
</dbReference>
<dbReference type="Gene3D" id="2.130.10.30">
    <property type="entry name" value="Regulator of chromosome condensation 1/beta-lactamase-inhibitor protein II"/>
    <property type="match status" value="1"/>
</dbReference>
<name>A0AAV2NGG7_9HYME</name>
<dbReference type="InterPro" id="IPR011333">
    <property type="entry name" value="SKP1/BTB/POZ_sf"/>
</dbReference>
<dbReference type="Gene3D" id="3.30.710.10">
    <property type="entry name" value="Potassium Channel Kv1.1, Chain A"/>
    <property type="match status" value="1"/>
</dbReference>
<dbReference type="PANTHER" id="PTHR22872">
    <property type="entry name" value="BTK-BINDING PROTEIN-RELATED"/>
    <property type="match status" value="1"/>
</dbReference>
<dbReference type="InterPro" id="IPR000210">
    <property type="entry name" value="BTB/POZ_dom"/>
</dbReference>